<dbReference type="AlphaFoldDB" id="A0AAV4SGY1"/>
<organism evidence="1 2">
    <name type="scientific">Caerostris extrusa</name>
    <name type="common">Bark spider</name>
    <name type="synonym">Caerostris bankana</name>
    <dbReference type="NCBI Taxonomy" id="172846"/>
    <lineage>
        <taxon>Eukaryota</taxon>
        <taxon>Metazoa</taxon>
        <taxon>Ecdysozoa</taxon>
        <taxon>Arthropoda</taxon>
        <taxon>Chelicerata</taxon>
        <taxon>Arachnida</taxon>
        <taxon>Araneae</taxon>
        <taxon>Araneomorphae</taxon>
        <taxon>Entelegynae</taxon>
        <taxon>Araneoidea</taxon>
        <taxon>Araneidae</taxon>
        <taxon>Caerostris</taxon>
    </lineage>
</organism>
<gene>
    <name evidence="1" type="ORF">CEXT_164561</name>
</gene>
<reference evidence="1 2" key="1">
    <citation type="submission" date="2021-06" db="EMBL/GenBank/DDBJ databases">
        <title>Caerostris extrusa draft genome.</title>
        <authorList>
            <person name="Kono N."/>
            <person name="Arakawa K."/>
        </authorList>
    </citation>
    <scope>NUCLEOTIDE SEQUENCE [LARGE SCALE GENOMIC DNA]</scope>
</reference>
<dbReference type="Proteomes" id="UP001054945">
    <property type="component" value="Unassembled WGS sequence"/>
</dbReference>
<dbReference type="EMBL" id="BPLR01009605">
    <property type="protein sequence ID" value="GIY33214.1"/>
    <property type="molecule type" value="Genomic_DNA"/>
</dbReference>
<evidence type="ECO:0000313" key="1">
    <source>
        <dbReference type="EMBL" id="GIY33214.1"/>
    </source>
</evidence>
<comment type="caution">
    <text evidence="1">The sequence shown here is derived from an EMBL/GenBank/DDBJ whole genome shotgun (WGS) entry which is preliminary data.</text>
</comment>
<proteinExistence type="predicted"/>
<evidence type="ECO:0000313" key="2">
    <source>
        <dbReference type="Proteomes" id="UP001054945"/>
    </source>
</evidence>
<accession>A0AAV4SGY1</accession>
<name>A0AAV4SGY1_CAEEX</name>
<protein>
    <submittedName>
        <fullName evidence="1">Uncharacterized protein</fullName>
    </submittedName>
</protein>
<keyword evidence="2" id="KW-1185">Reference proteome</keyword>
<sequence length="84" mass="10165">MIHSYKKNKLHHFENFKEAAMRFPAQRLSCRWFYIKRNNLWKPQGKISALTFNFKCNFSNQPLPSRPPSCKMLRFVSCTRDKHM</sequence>